<protein>
    <submittedName>
        <fullName evidence="1">Class IIb bacteriocin, lactobin A/cerein 7B family</fullName>
    </submittedName>
</protein>
<accession>A0A4Z0QHF4</accession>
<dbReference type="EMBL" id="SRMB01000001">
    <property type="protein sequence ID" value="TGE28112.1"/>
    <property type="molecule type" value="Genomic_DNA"/>
</dbReference>
<proteinExistence type="predicted"/>
<comment type="caution">
    <text evidence="1">The sequence shown here is derived from an EMBL/GenBank/DDBJ whole genome shotgun (WGS) entry which is preliminary data.</text>
</comment>
<dbReference type="InterPro" id="IPR023991">
    <property type="entry name" value="Bacteriocin_IIb_lactobn/cerein"/>
</dbReference>
<gene>
    <name evidence="1" type="ORF">E5K02_01210</name>
</gene>
<dbReference type="NCBIfam" id="TIGR03949">
    <property type="entry name" value="bact_IIb_cerein"/>
    <property type="match status" value="1"/>
</dbReference>
<keyword evidence="2" id="KW-1185">Reference proteome</keyword>
<organism evidence="1 2">
    <name type="scientific">Hymenobacter metallicola</name>
    <dbReference type="NCBI Taxonomy" id="2563114"/>
    <lineage>
        <taxon>Bacteria</taxon>
        <taxon>Pseudomonadati</taxon>
        <taxon>Bacteroidota</taxon>
        <taxon>Cytophagia</taxon>
        <taxon>Cytophagales</taxon>
        <taxon>Hymenobacteraceae</taxon>
        <taxon>Hymenobacter</taxon>
    </lineage>
</organism>
<name>A0A4Z0QHF4_9BACT</name>
<evidence type="ECO:0000313" key="2">
    <source>
        <dbReference type="Proteomes" id="UP000298471"/>
    </source>
</evidence>
<evidence type="ECO:0000313" key="1">
    <source>
        <dbReference type="EMBL" id="TGE28112.1"/>
    </source>
</evidence>
<sequence length="68" mass="7095">MNSNYTFAPATESMFESRTIVELSELEMMQIDGGTTPVCAAAVASSNWCIAGGVLLAGVVVGYFAEAN</sequence>
<reference evidence="1 2" key="1">
    <citation type="submission" date="2019-04" db="EMBL/GenBank/DDBJ databases">
        <authorList>
            <person name="Feng G."/>
            <person name="Zhang J."/>
            <person name="Zhu H."/>
        </authorList>
    </citation>
    <scope>NUCLEOTIDE SEQUENCE [LARGE SCALE GENOMIC DNA]</scope>
    <source>
        <strain evidence="1 2">9PBR-1</strain>
    </source>
</reference>
<dbReference type="AlphaFoldDB" id="A0A4Z0QHF4"/>
<dbReference type="Proteomes" id="UP000298471">
    <property type="component" value="Unassembled WGS sequence"/>
</dbReference>